<dbReference type="EMBL" id="LN609530">
    <property type="protein sequence ID" value="CEF71159.1"/>
    <property type="molecule type" value="Genomic_DNA"/>
</dbReference>
<feature type="transmembrane region" description="Helical" evidence="14">
    <location>
        <begin position="1219"/>
        <end position="1244"/>
    </location>
</feature>
<dbReference type="GO" id="GO:0002116">
    <property type="term" value="C:semaphorin receptor complex"/>
    <property type="evidence" value="ECO:0007669"/>
    <property type="project" value="TreeGrafter"/>
</dbReference>
<dbReference type="OMA" id="NFSYCTE"/>
<keyword evidence="4 14" id="KW-0812">Transmembrane</keyword>
<keyword evidence="5" id="KW-0732">Signal</keyword>
<keyword evidence="3" id="KW-1003">Cell membrane</keyword>
<evidence type="ECO:0000256" key="8">
    <source>
        <dbReference type="ARBA" id="ARBA00022989"/>
    </source>
</evidence>
<evidence type="ECO:0000256" key="1">
    <source>
        <dbReference type="ARBA" id="ARBA00004162"/>
    </source>
</evidence>
<evidence type="ECO:0000313" key="17">
    <source>
        <dbReference type="Proteomes" id="UP000035682"/>
    </source>
</evidence>
<dbReference type="WBParaSite" id="SRAE_X000048600.1">
    <property type="protein sequence ID" value="SRAE_X000048600.1"/>
    <property type="gene ID" value="WBGene00266045"/>
</dbReference>
<evidence type="ECO:0000256" key="14">
    <source>
        <dbReference type="SAM" id="Phobius"/>
    </source>
</evidence>
<dbReference type="SUPFAM" id="SSF81296">
    <property type="entry name" value="E set domains"/>
    <property type="match status" value="3"/>
</dbReference>
<dbReference type="GO" id="GO:0045138">
    <property type="term" value="P:nematode male tail tip morphogenesis"/>
    <property type="evidence" value="ECO:0007669"/>
    <property type="project" value="EnsemblMetazoa"/>
</dbReference>
<comment type="caution">
    <text evidence="12">Lacks conserved residue(s) required for the propagation of feature annotation.</text>
</comment>
<evidence type="ECO:0000256" key="10">
    <source>
        <dbReference type="ARBA" id="ARBA00023157"/>
    </source>
</evidence>
<dbReference type="GO" id="GO:0007413">
    <property type="term" value="P:axonal fasciculation"/>
    <property type="evidence" value="ECO:0007669"/>
    <property type="project" value="EnsemblMetazoa"/>
</dbReference>
<evidence type="ECO:0000313" key="16">
    <source>
        <dbReference type="EMBL" id="CEF71159.1"/>
    </source>
</evidence>
<name>A0A090LU50_STRRB</name>
<dbReference type="Proteomes" id="UP000035682">
    <property type="component" value="Unplaced"/>
</dbReference>
<dbReference type="Gene3D" id="3.10.20.90">
    <property type="entry name" value="Phosphatidylinositol 3-kinase Catalytic Subunit, Chain A, domain 1"/>
    <property type="match status" value="1"/>
</dbReference>
<dbReference type="Pfam" id="PF20170">
    <property type="entry name" value="Plexin_RBD"/>
    <property type="match status" value="1"/>
</dbReference>
<evidence type="ECO:0000256" key="6">
    <source>
        <dbReference type="ARBA" id="ARBA00022737"/>
    </source>
</evidence>
<dbReference type="GO" id="GO:1902667">
    <property type="term" value="P:regulation of axon guidance"/>
    <property type="evidence" value="ECO:0007669"/>
    <property type="project" value="EnsemblMetazoa"/>
</dbReference>
<evidence type="ECO:0000256" key="13">
    <source>
        <dbReference type="SAM" id="Coils"/>
    </source>
</evidence>
<keyword evidence="7" id="KW-0524">Neurogenesis</keyword>
<evidence type="ECO:0000256" key="7">
    <source>
        <dbReference type="ARBA" id="ARBA00022902"/>
    </source>
</evidence>
<feature type="coiled-coil region" evidence="13">
    <location>
        <begin position="1248"/>
        <end position="1275"/>
    </location>
</feature>
<dbReference type="InterPro" id="IPR014756">
    <property type="entry name" value="Ig_E-set"/>
</dbReference>
<dbReference type="Pfam" id="PF01403">
    <property type="entry name" value="Sema"/>
    <property type="match status" value="1"/>
</dbReference>
<dbReference type="PANTHER" id="PTHR22625">
    <property type="entry name" value="PLEXIN"/>
    <property type="match status" value="1"/>
</dbReference>
<protein>
    <submittedName>
        <fullName evidence="18">Sema domain-containing protein</fullName>
    </submittedName>
</protein>
<reference evidence="18" key="2">
    <citation type="submission" date="2020-12" db="UniProtKB">
        <authorList>
            <consortium name="WormBaseParasite"/>
        </authorList>
    </citation>
    <scope>IDENTIFICATION</scope>
</reference>
<dbReference type="InterPro" id="IPR031148">
    <property type="entry name" value="Plexin"/>
</dbReference>
<dbReference type="eggNOG" id="KOG3610">
    <property type="taxonomic scope" value="Eukaryota"/>
</dbReference>
<dbReference type="GO" id="GO:0030334">
    <property type="term" value="P:regulation of cell migration"/>
    <property type="evidence" value="ECO:0007669"/>
    <property type="project" value="TreeGrafter"/>
</dbReference>
<evidence type="ECO:0000256" key="11">
    <source>
        <dbReference type="ARBA" id="ARBA00023180"/>
    </source>
</evidence>
<dbReference type="GO" id="GO:0009986">
    <property type="term" value="C:cell surface"/>
    <property type="evidence" value="ECO:0007669"/>
    <property type="project" value="EnsemblMetazoa"/>
</dbReference>
<evidence type="ECO:0000259" key="15">
    <source>
        <dbReference type="PROSITE" id="PS51004"/>
    </source>
</evidence>
<dbReference type="WormBase" id="SRAE_X000048600">
    <property type="protein sequence ID" value="SRP01495"/>
    <property type="gene ID" value="WBGene00266045"/>
</dbReference>
<dbReference type="InterPro" id="IPR016201">
    <property type="entry name" value="PSI"/>
</dbReference>
<dbReference type="GO" id="GO:0031252">
    <property type="term" value="C:cell leading edge"/>
    <property type="evidence" value="ECO:0007669"/>
    <property type="project" value="EnsemblMetazoa"/>
</dbReference>
<comment type="subcellular location">
    <subcellularLocation>
        <location evidence="1">Cell membrane</location>
        <topology evidence="1">Single-pass membrane protein</topology>
    </subcellularLocation>
</comment>
<evidence type="ECO:0000256" key="3">
    <source>
        <dbReference type="ARBA" id="ARBA00022475"/>
    </source>
</evidence>
<reference evidence="16 17" key="1">
    <citation type="submission" date="2014-09" db="EMBL/GenBank/DDBJ databases">
        <authorList>
            <person name="Martin A.A."/>
        </authorList>
    </citation>
    <scope>NUCLEOTIDE SEQUENCE</scope>
    <source>
        <strain evidence="17">ED321</strain>
        <strain evidence="16">ED321 Heterogonic</strain>
    </source>
</reference>
<dbReference type="GO" id="GO:0002119">
    <property type="term" value="P:nematode larval development"/>
    <property type="evidence" value="ECO:0007669"/>
    <property type="project" value="EnsemblMetazoa"/>
</dbReference>
<dbReference type="Pfam" id="PF01437">
    <property type="entry name" value="PSI"/>
    <property type="match status" value="1"/>
</dbReference>
<dbReference type="Pfam" id="PF17960">
    <property type="entry name" value="TIG_plexin"/>
    <property type="match status" value="1"/>
</dbReference>
<dbReference type="InterPro" id="IPR046800">
    <property type="entry name" value="Plexin_RBD"/>
</dbReference>
<dbReference type="PROSITE" id="PS51004">
    <property type="entry name" value="SEMA"/>
    <property type="match status" value="1"/>
</dbReference>
<dbReference type="SUPFAM" id="SSF48350">
    <property type="entry name" value="GTPase activation domain, GAP"/>
    <property type="match status" value="1"/>
</dbReference>
<dbReference type="CDD" id="cd00603">
    <property type="entry name" value="IPT_PCSR"/>
    <property type="match status" value="1"/>
</dbReference>
<dbReference type="GO" id="GO:0050772">
    <property type="term" value="P:positive regulation of axonogenesis"/>
    <property type="evidence" value="ECO:0007669"/>
    <property type="project" value="TreeGrafter"/>
</dbReference>
<dbReference type="GO" id="GO:0008360">
    <property type="term" value="P:regulation of cell shape"/>
    <property type="evidence" value="ECO:0007669"/>
    <property type="project" value="TreeGrafter"/>
</dbReference>
<dbReference type="GO" id="GO:0017154">
    <property type="term" value="F:semaphorin receptor activity"/>
    <property type="evidence" value="ECO:0007669"/>
    <property type="project" value="EnsemblMetazoa"/>
</dbReference>
<evidence type="ECO:0000256" key="5">
    <source>
        <dbReference type="ARBA" id="ARBA00022729"/>
    </source>
</evidence>
<dbReference type="CDD" id="cd11236">
    <property type="entry name" value="Sema_plexin_like"/>
    <property type="match status" value="1"/>
</dbReference>
<comment type="similarity">
    <text evidence="2">Belongs to the plexin family.</text>
</comment>
<dbReference type="Gene3D" id="2.60.40.10">
    <property type="entry name" value="Immunoglobulins"/>
    <property type="match status" value="5"/>
</dbReference>
<dbReference type="InterPro" id="IPR002909">
    <property type="entry name" value="IPT_dom"/>
</dbReference>
<dbReference type="Pfam" id="PF01833">
    <property type="entry name" value="TIG"/>
    <property type="match status" value="4"/>
</dbReference>
<dbReference type="GO" id="GO:0005886">
    <property type="term" value="C:plasma membrane"/>
    <property type="evidence" value="ECO:0007669"/>
    <property type="project" value="UniProtKB-SubCell"/>
</dbReference>
<dbReference type="GO" id="GO:0007162">
    <property type="term" value="P:negative regulation of cell adhesion"/>
    <property type="evidence" value="ECO:0007669"/>
    <property type="project" value="TreeGrafter"/>
</dbReference>
<dbReference type="SUPFAM" id="SSF101912">
    <property type="entry name" value="Sema domain"/>
    <property type="match status" value="1"/>
</dbReference>
<dbReference type="InterPro" id="IPR001627">
    <property type="entry name" value="Semap_dom"/>
</dbReference>
<dbReference type="SMART" id="SM00630">
    <property type="entry name" value="Sema"/>
    <property type="match status" value="1"/>
</dbReference>
<dbReference type="GO" id="GO:0097374">
    <property type="term" value="P:sensory neuron axon guidance"/>
    <property type="evidence" value="ECO:0007669"/>
    <property type="project" value="TreeGrafter"/>
</dbReference>
<dbReference type="Gene3D" id="1.10.506.10">
    <property type="entry name" value="GTPase Activation - p120gap, domain 1"/>
    <property type="match status" value="2"/>
</dbReference>
<dbReference type="GeneID" id="36383539"/>
<dbReference type="InterPro" id="IPR013783">
    <property type="entry name" value="Ig-like_fold"/>
</dbReference>
<dbReference type="RefSeq" id="XP_024510355.1">
    <property type="nucleotide sequence ID" value="XM_024644836.1"/>
</dbReference>
<dbReference type="CTD" id="36383539"/>
<dbReference type="InterPro" id="IPR002165">
    <property type="entry name" value="Plexin_repeat"/>
</dbReference>
<keyword evidence="9 14" id="KW-0472">Membrane</keyword>
<dbReference type="InterPro" id="IPR015943">
    <property type="entry name" value="WD40/YVTN_repeat-like_dom_sf"/>
</dbReference>
<keyword evidence="10" id="KW-1015">Disulfide bond</keyword>
<dbReference type="InterPro" id="IPR008936">
    <property type="entry name" value="Rho_GTPase_activation_prot"/>
</dbReference>
<keyword evidence="6" id="KW-0677">Repeat</keyword>
<gene>
    <name evidence="16 18 19" type="ORF">SRAE_X000048600</name>
</gene>
<dbReference type="PANTHER" id="PTHR22625:SF44">
    <property type="entry name" value="PLEXIN-B"/>
    <property type="match status" value="1"/>
</dbReference>
<keyword evidence="11" id="KW-0325">Glycoprotein</keyword>
<keyword evidence="17" id="KW-1185">Reference proteome</keyword>
<sequence length="1929" mass="218361">MVELKLYRYILFIIFVISLTSANLSSRQKAILHLNSTINNFIIDKTNNIIYVGAVNELYKLKVSNLTILQTSKTGPILDSPLCNYDLSSCVDINIVKEKTDNYNKLLQITPSGHLFVCGSTRQGICNLYDSNDITLPIQNGTVPIVSNTKNASTVGMIDSITGKLYIATSYSIDSPYRDNHPAIATREPPSYYPINYGSIEGEADIQIRVEHRSRFKVNYISTFKYEHYIFWASVQNKNIYQKGGILNTMVSNPLITKLLRVCKDDERYISYSELEIQCRDEDNTNYNILKTIHLINDTLIGAFTDSSNKNTAICIFSMARIQSTFWYNIDRCRDGIGKYGMPHIGRDYKCTKKPNLQLDQDTCFLGVGGSIETEQIASLIYNDRIITTLTGRNIGGKTIVVAGTEDGDILQYSLTTSSTSGTHLSRYNLQKYAEFTAAPNMISNIEFINDNEYLLSSVNQLLIIRVSSCSYYDTCESCTKARDPLCGWCLLEGKCSQISECRQTLPNAFLLEICPKMVDGILPIPMNISLDEIKKRNLESVFLPIKSLPPPHNFNYECYFGNLKSKGITWSSDGIACLMPEKLPRIPTGSDSYETSITLHTTFDDEKNKDIIIKNKAIASFDFIFYTCKSNRMCSSCASSKWNCKWCSGNNLCVSINSNKTCNSQITDVNSCIKIDISNIQEILVPDGNNHSVQFPVINWNLDTNNDDLYCKVLFENPIISKATIKGQSITCNSIEYNYEDTIKIKKVGLELLNKNEIIDKTEISIYKCNEMANDCSQCLSLDPKYGCSWCKESCKLATKCSSLSILRGARFSDIRPDNICTNPIITNFEPKSGPIEGGTKITITGTDLGTKIDDVKDRVYIGGSLCKVIEFEISKKIICITEKGTGSSVIKITIGSSAKRIVESKDYYEYLDIQGTSIYPTFGPISGGTQISIYGNNLNIGSNISIYFDNIPCTINGNRNSSQIISCKTFKSTRKYYVSAIRLQIDNAIRIINSQFEYREDPIITSIQPTSSFKSGGRLITVYGSHFDSVLSSQMYLLNSNDAMLGEIISGLGICKISNSTLMYCHSPKLMDHSNVQSKYSIGFFMDNVMNVRNLGNQIQLTITPDPIFDLFSEIKMQPIDQTVLLLTGNHLSISATLEDYEVFIGTESCNVVLLDYTQLLCRVPERQPSGTDENGIPTFNNYPLIVVKIGNLRFEIGSIEYESMIGRNFGVKRMPVIRIILLLISVIFTIILIIFSLVTIWKRKNGERERDYKRIQQQMEQMESNVRNECKQAFAELQTDMSDLTLTIEDIGIPYQNMEYFLKVLLSHDYNNEYSMYLGYNMTNSGIGSIYTSQQPMIITQFESLVFNRQFIFMLVNMLESNPSITTTERTAVASAIITCISRNMEYCTEIVFTLLEGHIENSVNTKTSHLLFRRSESVVEKLFSHWLSISMFPELCNGHNDIAKSLYLLYRALKYQIEKGPIDAVTGDSRYSLNEQKLLREHVDGKSIILIIIPFETFDQFPIHLRVLQCDTITQVKGKLLDLLYKNQGFNNRLTVEQFDLVWQNNKKEHIILCDDEKPMDKCEKQLNTIGSYNIPSNATITMEYANITMPLTTNAFTFRSGSSDTTCSAWSSTHLLNNSSNSSSSPPPLTINSDKKYYHLNNCTSIKNGFSTLDGKKSKEFEINSTRILSSKKKGKYIDKKHSNTLNYPSNSSNIPEVFLTRLLTCKGSVQKFVEDFLENVLLMRKDSRNISITIKYVCDFFDYQGKRLNIIDDQIIFTWKKNSIILRLLMNFINNPDFIFDVPSQNYLNSSLTVIGQTLMDCFSTNPHPFSKESPSSKLLFAKEINRYRPFAMELFTQISSFPSITDKTFYNHINNVSQTVNECLSKTHAITELLNWIKGNALPLVEILNNDEGSIKYRLGEKLQQIVMCSIQENEHIYATLN</sequence>
<evidence type="ECO:0000256" key="12">
    <source>
        <dbReference type="PROSITE-ProRule" id="PRU00352"/>
    </source>
</evidence>
<evidence type="ECO:0000256" key="2">
    <source>
        <dbReference type="ARBA" id="ARBA00010297"/>
    </source>
</evidence>
<evidence type="ECO:0000313" key="18">
    <source>
        <dbReference type="WBParaSite" id="SRAE_X000048600.1"/>
    </source>
</evidence>
<dbReference type="SUPFAM" id="SSF103575">
    <property type="entry name" value="Plexin repeat"/>
    <property type="match status" value="1"/>
</dbReference>
<dbReference type="OrthoDB" id="125363at2759"/>
<feature type="transmembrane region" description="Helical" evidence="14">
    <location>
        <begin position="6"/>
        <end position="24"/>
    </location>
</feature>
<dbReference type="Pfam" id="PF08337">
    <property type="entry name" value="Plexin_cytopl"/>
    <property type="match status" value="1"/>
</dbReference>
<proteinExistence type="inferred from homology"/>
<evidence type="ECO:0000256" key="4">
    <source>
        <dbReference type="ARBA" id="ARBA00022692"/>
    </source>
</evidence>
<dbReference type="GO" id="GO:0009792">
    <property type="term" value="P:embryo development ending in birth or egg hatching"/>
    <property type="evidence" value="ECO:0007669"/>
    <property type="project" value="EnsemblMetazoa"/>
</dbReference>
<dbReference type="Gene3D" id="2.130.10.10">
    <property type="entry name" value="YVTN repeat-like/Quinoprotein amine dehydrogenase"/>
    <property type="match status" value="1"/>
</dbReference>
<evidence type="ECO:0000256" key="9">
    <source>
        <dbReference type="ARBA" id="ARBA00023136"/>
    </source>
</evidence>
<dbReference type="InterPro" id="IPR036352">
    <property type="entry name" value="Semap_dom_sf"/>
</dbReference>
<dbReference type="STRING" id="34506.A0A090LU50"/>
<keyword evidence="13" id="KW-0175">Coiled coil</keyword>
<dbReference type="SMART" id="SM00423">
    <property type="entry name" value="PSI"/>
    <property type="match status" value="3"/>
</dbReference>
<dbReference type="SMART" id="SM00429">
    <property type="entry name" value="IPT"/>
    <property type="match status" value="4"/>
</dbReference>
<feature type="domain" description="Sema" evidence="15">
    <location>
        <begin position="16"/>
        <end position="469"/>
    </location>
</feature>
<dbReference type="InterPro" id="IPR041019">
    <property type="entry name" value="TIG1_plexin"/>
</dbReference>
<dbReference type="InterPro" id="IPR013548">
    <property type="entry name" value="Plexin_cytoplasmic_RasGAP_dom"/>
</dbReference>
<evidence type="ECO:0000313" key="19">
    <source>
        <dbReference type="WormBase" id="SRAE_X000048600"/>
    </source>
</evidence>
<dbReference type="GO" id="GO:0008045">
    <property type="term" value="P:motor neuron axon guidance"/>
    <property type="evidence" value="ECO:0007669"/>
    <property type="project" value="TreeGrafter"/>
</dbReference>
<keyword evidence="8 14" id="KW-1133">Transmembrane helix</keyword>
<organism evidence="16">
    <name type="scientific">Strongyloides ratti</name>
    <name type="common">Parasitic roundworm</name>
    <dbReference type="NCBI Taxonomy" id="34506"/>
    <lineage>
        <taxon>Eukaryota</taxon>
        <taxon>Metazoa</taxon>
        <taxon>Ecdysozoa</taxon>
        <taxon>Nematoda</taxon>
        <taxon>Chromadorea</taxon>
        <taxon>Rhabditida</taxon>
        <taxon>Tylenchina</taxon>
        <taxon>Panagrolaimomorpha</taxon>
        <taxon>Strongyloidoidea</taxon>
        <taxon>Strongyloididae</taxon>
        <taxon>Strongyloides</taxon>
    </lineage>
</organism>
<accession>A0A090LU50</accession>